<dbReference type="GO" id="GO:0031419">
    <property type="term" value="F:cobalamin binding"/>
    <property type="evidence" value="ECO:0007669"/>
    <property type="project" value="InterPro"/>
</dbReference>
<accession>A0A0B6AIN0</accession>
<dbReference type="HOGENOM" id="CLU_064060_2_0_9"/>
<dbReference type="InterPro" id="IPR006158">
    <property type="entry name" value="Cobalamin-bd"/>
</dbReference>
<dbReference type="InterPro" id="IPR036594">
    <property type="entry name" value="Meth_synthase_dom"/>
</dbReference>
<dbReference type="Pfam" id="PF02310">
    <property type="entry name" value="B12-binding"/>
    <property type="match status" value="1"/>
</dbReference>
<dbReference type="CDD" id="cd02065">
    <property type="entry name" value="B12-binding_like"/>
    <property type="match status" value="1"/>
</dbReference>
<sequence>MIESIERLTELLLSGNQDEAWNIVWKKRQQGFDTFYIFQQFISVSMAQIGMMWEEDEISVADEHLATTTCDYVLSRYQLCIRQEVIKNEKKGLFLCIENEQHFLGLKMISILFEEHGWQTKLLGADSPLLHATHAVEQWKPDLVGISFSLTHHIEKASEYIEGLQKTKHQPLILVGGRVVSNYKFPLVQTNQVRFIAQLEELKEFFHYQSIRGIKVVDY</sequence>
<dbReference type="Pfam" id="PF02607">
    <property type="entry name" value="B12-binding_2"/>
    <property type="match status" value="1"/>
</dbReference>
<dbReference type="InterPro" id="IPR036724">
    <property type="entry name" value="Cobalamin-bd_sf"/>
</dbReference>
<dbReference type="PROSITE" id="PS51332">
    <property type="entry name" value="B12_BINDING"/>
    <property type="match status" value="1"/>
</dbReference>
<proteinExistence type="predicted"/>
<dbReference type="InterPro" id="IPR003759">
    <property type="entry name" value="Cbl-bd_cap"/>
</dbReference>
<dbReference type="GeneID" id="93640703"/>
<dbReference type="GO" id="GO:0046872">
    <property type="term" value="F:metal ion binding"/>
    <property type="evidence" value="ECO:0007669"/>
    <property type="project" value="InterPro"/>
</dbReference>
<reference evidence="1 2" key="1">
    <citation type="journal article" date="2015" name="Genome Announc.">
        <title>Complete genome sequences for 35 biothreat assay-relevant bacillus species.</title>
        <authorList>
            <person name="Johnson S.L."/>
            <person name="Daligault H.E."/>
            <person name="Davenport K.W."/>
            <person name="Jaissle J."/>
            <person name="Frey K.G."/>
            <person name="Ladner J.T."/>
            <person name="Broomall S.M."/>
            <person name="Bishop-Lilly K.A."/>
            <person name="Bruce D.C."/>
            <person name="Gibbons H.S."/>
            <person name="Coyne S.R."/>
            <person name="Lo C.C."/>
            <person name="Meincke L."/>
            <person name="Munk A.C."/>
            <person name="Koroleva G.I."/>
            <person name="Rosenzweig C.N."/>
            <person name="Palacios G.F."/>
            <person name="Redden C.L."/>
            <person name="Minogue T.D."/>
            <person name="Chain P.S."/>
        </authorList>
    </citation>
    <scope>NUCLEOTIDE SEQUENCE [LARGE SCALE GENOMIC DNA]</scope>
    <source>
        <strain evidence="2">ATCC 14581 / DSM 32 / JCM 2506 / NBRC 15308 / NCIMB 9376 / NCTC 10342 / NRRL B-14308 / VKM B-512</strain>
    </source>
</reference>
<dbReference type="SUPFAM" id="SSF52242">
    <property type="entry name" value="Cobalamin (vitamin B12)-binding domain"/>
    <property type="match status" value="1"/>
</dbReference>
<dbReference type="Gene3D" id="3.40.50.280">
    <property type="entry name" value="Cobalamin-binding domain"/>
    <property type="match status" value="1"/>
</dbReference>
<dbReference type="KEGG" id="bmeg:BG04_2631"/>
<dbReference type="EMBL" id="CP009920">
    <property type="protein sequence ID" value="AJI24755.1"/>
    <property type="molecule type" value="Genomic_DNA"/>
</dbReference>
<gene>
    <name evidence="1" type="ORF">BG04_2631</name>
</gene>
<dbReference type="RefSeq" id="WP_013055098.1">
    <property type="nucleotide sequence ID" value="NZ_BCVB01000013.1"/>
</dbReference>
<organism evidence="1 2">
    <name type="scientific">Priestia megaterium (strain ATCC 14581 / DSM 32 / CCUG 1817 / JCM 2506 / NBRC 15308 / NCIMB 9376 / NCTC 10342 / NRRL B-14308 / VKM B-512 / Ford 19)</name>
    <name type="common">Bacillus megaterium</name>
    <dbReference type="NCBI Taxonomy" id="1348623"/>
    <lineage>
        <taxon>Bacteria</taxon>
        <taxon>Bacillati</taxon>
        <taxon>Bacillota</taxon>
        <taxon>Bacilli</taxon>
        <taxon>Bacillales</taxon>
        <taxon>Bacillaceae</taxon>
        <taxon>Priestia</taxon>
    </lineage>
</organism>
<name>A0A0B6AIN0_PRIM2</name>
<protein>
    <submittedName>
        <fullName evidence="1">B12 binding domain protein</fullName>
    </submittedName>
</protein>
<dbReference type="Proteomes" id="UP000031829">
    <property type="component" value="Chromosome"/>
</dbReference>
<evidence type="ECO:0000313" key="1">
    <source>
        <dbReference type="EMBL" id="AJI24755.1"/>
    </source>
</evidence>
<dbReference type="Gene3D" id="1.10.1240.10">
    <property type="entry name" value="Methionine synthase domain"/>
    <property type="match status" value="1"/>
</dbReference>
<evidence type="ECO:0000313" key="2">
    <source>
        <dbReference type="Proteomes" id="UP000031829"/>
    </source>
</evidence>
<dbReference type="AlphaFoldDB" id="A0A0B6AIN0"/>